<dbReference type="EMBL" id="JABSTR010000001">
    <property type="protein sequence ID" value="KAH9361192.1"/>
    <property type="molecule type" value="Genomic_DNA"/>
</dbReference>
<gene>
    <name evidence="2" type="ORF">HPB48_001550</name>
</gene>
<evidence type="ECO:0000313" key="2">
    <source>
        <dbReference type="EMBL" id="KAH9361192.1"/>
    </source>
</evidence>
<dbReference type="Pfam" id="PF00501">
    <property type="entry name" value="AMP-binding"/>
    <property type="match status" value="1"/>
</dbReference>
<name>A0A9J6FFR5_HAELO</name>
<dbReference type="Gene3D" id="3.40.50.12780">
    <property type="entry name" value="N-terminal domain of ligase-like"/>
    <property type="match status" value="1"/>
</dbReference>
<dbReference type="InterPro" id="IPR000873">
    <property type="entry name" value="AMP-dep_synth/lig_dom"/>
</dbReference>
<proteinExistence type="predicted"/>
<evidence type="ECO:0000313" key="3">
    <source>
        <dbReference type="Proteomes" id="UP000821853"/>
    </source>
</evidence>
<feature type="domain" description="AMP-dependent synthetase/ligase" evidence="1">
    <location>
        <begin position="87"/>
        <end position="159"/>
    </location>
</feature>
<dbReference type="OrthoDB" id="10253869at2759"/>
<dbReference type="VEuPathDB" id="VectorBase:HLOH_052391"/>
<dbReference type="InterPro" id="IPR042099">
    <property type="entry name" value="ANL_N_sf"/>
</dbReference>
<dbReference type="Proteomes" id="UP000821853">
    <property type="component" value="Chromosome 1"/>
</dbReference>
<organism evidence="2 3">
    <name type="scientific">Haemaphysalis longicornis</name>
    <name type="common">Bush tick</name>
    <dbReference type="NCBI Taxonomy" id="44386"/>
    <lineage>
        <taxon>Eukaryota</taxon>
        <taxon>Metazoa</taxon>
        <taxon>Ecdysozoa</taxon>
        <taxon>Arthropoda</taxon>
        <taxon>Chelicerata</taxon>
        <taxon>Arachnida</taxon>
        <taxon>Acari</taxon>
        <taxon>Parasitiformes</taxon>
        <taxon>Ixodida</taxon>
        <taxon>Ixodoidea</taxon>
        <taxon>Ixodidae</taxon>
        <taxon>Haemaphysalinae</taxon>
        <taxon>Haemaphysalis</taxon>
    </lineage>
</organism>
<dbReference type="SUPFAM" id="SSF56801">
    <property type="entry name" value="Acetyl-CoA synthetase-like"/>
    <property type="match status" value="1"/>
</dbReference>
<evidence type="ECO:0000259" key="1">
    <source>
        <dbReference type="Pfam" id="PF00501"/>
    </source>
</evidence>
<comment type="caution">
    <text evidence="2">The sequence shown here is derived from an EMBL/GenBank/DDBJ whole genome shotgun (WGS) entry which is preliminary data.</text>
</comment>
<accession>A0A9J6FFR5</accession>
<reference evidence="2 3" key="1">
    <citation type="journal article" date="2020" name="Cell">
        <title>Large-Scale Comparative Analyses of Tick Genomes Elucidate Their Genetic Diversity and Vector Capacities.</title>
        <authorList>
            <consortium name="Tick Genome and Microbiome Consortium (TIGMIC)"/>
            <person name="Jia N."/>
            <person name="Wang J."/>
            <person name="Shi W."/>
            <person name="Du L."/>
            <person name="Sun Y."/>
            <person name="Zhan W."/>
            <person name="Jiang J.F."/>
            <person name="Wang Q."/>
            <person name="Zhang B."/>
            <person name="Ji P."/>
            <person name="Bell-Sakyi L."/>
            <person name="Cui X.M."/>
            <person name="Yuan T.T."/>
            <person name="Jiang B.G."/>
            <person name="Yang W.F."/>
            <person name="Lam T.T."/>
            <person name="Chang Q.C."/>
            <person name="Ding S.J."/>
            <person name="Wang X.J."/>
            <person name="Zhu J.G."/>
            <person name="Ruan X.D."/>
            <person name="Zhao L."/>
            <person name="Wei J.T."/>
            <person name="Ye R.Z."/>
            <person name="Que T.C."/>
            <person name="Du C.H."/>
            <person name="Zhou Y.H."/>
            <person name="Cheng J.X."/>
            <person name="Dai P.F."/>
            <person name="Guo W.B."/>
            <person name="Han X.H."/>
            <person name="Huang E.J."/>
            <person name="Li L.F."/>
            <person name="Wei W."/>
            <person name="Gao Y.C."/>
            <person name="Liu J.Z."/>
            <person name="Shao H.Z."/>
            <person name="Wang X."/>
            <person name="Wang C.C."/>
            <person name="Yang T.C."/>
            <person name="Huo Q.B."/>
            <person name="Li W."/>
            <person name="Chen H.Y."/>
            <person name="Chen S.E."/>
            <person name="Zhou L.G."/>
            <person name="Ni X.B."/>
            <person name="Tian J.H."/>
            <person name="Sheng Y."/>
            <person name="Liu T."/>
            <person name="Pan Y.S."/>
            <person name="Xia L.Y."/>
            <person name="Li J."/>
            <person name="Zhao F."/>
            <person name="Cao W.C."/>
        </authorList>
    </citation>
    <scope>NUCLEOTIDE SEQUENCE [LARGE SCALE GENOMIC DNA]</scope>
    <source>
        <strain evidence="2">HaeL-2018</strain>
    </source>
</reference>
<sequence length="169" mass="18457">MGASVDLSQATLALNDCMSSSKPCSNCHIVPSPPRGRGVYVWRVHEVSPSFDVESASDLASGFSGGRFDYLFILRSSLELDRGFLTAENEERTCSYGELRERWSRVAAGLQRRGLGPHPLACVHAANCLDMVFAIGGTFFAGGSVVFYKASCTPRECRHTREIAVVDYI</sequence>
<protein>
    <recommendedName>
        <fullName evidence="1">AMP-dependent synthetase/ligase domain-containing protein</fullName>
    </recommendedName>
</protein>
<keyword evidence="3" id="KW-1185">Reference proteome</keyword>
<dbReference type="AlphaFoldDB" id="A0A9J6FFR5"/>